<dbReference type="STRING" id="1413210.U472_01670"/>
<name>A0A285FGG4_9FIRM</name>
<organism evidence="8 9">
    <name type="scientific">Orenia metallireducens</name>
    <dbReference type="NCBI Taxonomy" id="1413210"/>
    <lineage>
        <taxon>Bacteria</taxon>
        <taxon>Bacillati</taxon>
        <taxon>Bacillota</taxon>
        <taxon>Clostridia</taxon>
        <taxon>Halanaerobiales</taxon>
        <taxon>Halobacteroidaceae</taxon>
        <taxon>Orenia</taxon>
    </lineage>
</organism>
<keyword evidence="9" id="KW-1185">Reference proteome</keyword>
<dbReference type="InterPro" id="IPR041711">
    <property type="entry name" value="Met-tRNA-FMT_N"/>
</dbReference>
<dbReference type="EC" id="2.1.2.9" evidence="2 5"/>
<evidence type="ECO:0000256" key="1">
    <source>
        <dbReference type="ARBA" id="ARBA00010699"/>
    </source>
</evidence>
<dbReference type="GO" id="GO:0005829">
    <property type="term" value="C:cytosol"/>
    <property type="evidence" value="ECO:0007669"/>
    <property type="project" value="TreeGrafter"/>
</dbReference>
<sequence length="314" mass="34645">MRVAFMGTPDFAVPCLQALIEAEFLDVVGVVSQPDRKRGRGQQVKPTPVKKEALKHNIEVFQPEKVSTAKGIAKLKEWNPEAIVVVAYGQILKEEVLNLPKYGCINIHASLLPRYRGAAPIHRAIIDGEEKTGITTMHMDKGMDTGDMILKDELDIAPEDTVGTLHDKLSNLGANLIVETLKQLEEGSAPREEQDDKQATYAPKISKQEGLVDWSKDAKSIWNLIRGLNPWPGSYTYCDGSRLKLWNSKVYDDNSKAGINPGTVVKVDDELGIVVQTGKGQLLLTEVQPASKQRIDATDYLRGYDIKVGSKLGE</sequence>
<dbReference type="InterPro" id="IPR036477">
    <property type="entry name" value="Formyl_transf_N_sf"/>
</dbReference>
<evidence type="ECO:0000259" key="6">
    <source>
        <dbReference type="Pfam" id="PF00551"/>
    </source>
</evidence>
<proteinExistence type="inferred from homology"/>
<keyword evidence="4 5" id="KW-0648">Protein biosynthesis</keyword>
<dbReference type="InterPro" id="IPR005793">
    <property type="entry name" value="Formyl_trans_C"/>
</dbReference>
<dbReference type="GO" id="GO:0004479">
    <property type="term" value="F:methionyl-tRNA formyltransferase activity"/>
    <property type="evidence" value="ECO:0007669"/>
    <property type="project" value="UniProtKB-UniRule"/>
</dbReference>
<reference evidence="9" key="1">
    <citation type="submission" date="2017-09" db="EMBL/GenBank/DDBJ databases">
        <authorList>
            <person name="Varghese N."/>
            <person name="Submissions S."/>
        </authorList>
    </citation>
    <scope>NUCLEOTIDE SEQUENCE [LARGE SCALE GENOMIC DNA]</scope>
    <source>
        <strain evidence="9">MSL47</strain>
    </source>
</reference>
<protein>
    <recommendedName>
        <fullName evidence="2 5">Methionyl-tRNA formyltransferase</fullName>
        <ecNumber evidence="2 5">2.1.2.9</ecNumber>
    </recommendedName>
</protein>
<evidence type="ECO:0000313" key="9">
    <source>
        <dbReference type="Proteomes" id="UP000219573"/>
    </source>
</evidence>
<dbReference type="InterPro" id="IPR005794">
    <property type="entry name" value="Fmt"/>
</dbReference>
<evidence type="ECO:0000256" key="5">
    <source>
        <dbReference type="HAMAP-Rule" id="MF_00182"/>
    </source>
</evidence>
<dbReference type="HAMAP" id="MF_00182">
    <property type="entry name" value="Formyl_trans"/>
    <property type="match status" value="1"/>
</dbReference>
<keyword evidence="3 5" id="KW-0808">Transferase</keyword>
<comment type="catalytic activity">
    <reaction evidence="5">
        <text>L-methionyl-tRNA(fMet) + (6R)-10-formyltetrahydrofolate = N-formyl-L-methionyl-tRNA(fMet) + (6S)-5,6,7,8-tetrahydrofolate + H(+)</text>
        <dbReference type="Rhea" id="RHEA:24380"/>
        <dbReference type="Rhea" id="RHEA-COMP:9952"/>
        <dbReference type="Rhea" id="RHEA-COMP:9953"/>
        <dbReference type="ChEBI" id="CHEBI:15378"/>
        <dbReference type="ChEBI" id="CHEBI:57453"/>
        <dbReference type="ChEBI" id="CHEBI:78530"/>
        <dbReference type="ChEBI" id="CHEBI:78844"/>
        <dbReference type="ChEBI" id="CHEBI:195366"/>
        <dbReference type="EC" id="2.1.2.9"/>
    </reaction>
</comment>
<evidence type="ECO:0000259" key="7">
    <source>
        <dbReference type="Pfam" id="PF02911"/>
    </source>
</evidence>
<dbReference type="CDD" id="cd08646">
    <property type="entry name" value="FMT_core_Met-tRNA-FMT_N"/>
    <property type="match status" value="1"/>
</dbReference>
<comment type="function">
    <text evidence="5">Attaches a formyl group to the free amino group of methionyl-tRNA(fMet). The formyl group appears to play a dual role in the initiator identity of N-formylmethionyl-tRNA by promoting its recognition by IF2 and preventing the misappropriation of this tRNA by the elongation apparatus.</text>
</comment>
<dbReference type="Pfam" id="PF00551">
    <property type="entry name" value="Formyl_trans_N"/>
    <property type="match status" value="1"/>
</dbReference>
<dbReference type="Pfam" id="PF02911">
    <property type="entry name" value="Formyl_trans_C"/>
    <property type="match status" value="1"/>
</dbReference>
<dbReference type="CDD" id="cd08704">
    <property type="entry name" value="Met_tRNA_FMT_C"/>
    <property type="match status" value="1"/>
</dbReference>
<feature type="domain" description="Formyl transferase N-terminal" evidence="6">
    <location>
        <begin position="1"/>
        <end position="181"/>
    </location>
</feature>
<dbReference type="InterPro" id="IPR011034">
    <property type="entry name" value="Formyl_transferase-like_C_sf"/>
</dbReference>
<dbReference type="AlphaFoldDB" id="A0A285FGG4"/>
<gene>
    <name evidence="5" type="primary">fmt</name>
    <name evidence="8" type="ORF">SAMN06265827_10255</name>
</gene>
<dbReference type="SUPFAM" id="SSF53328">
    <property type="entry name" value="Formyltransferase"/>
    <property type="match status" value="1"/>
</dbReference>
<dbReference type="Proteomes" id="UP000219573">
    <property type="component" value="Unassembled WGS sequence"/>
</dbReference>
<comment type="similarity">
    <text evidence="1 5">Belongs to the Fmt family.</text>
</comment>
<dbReference type="RefSeq" id="WP_097016334.1">
    <property type="nucleotide sequence ID" value="NZ_OBDZ01000002.1"/>
</dbReference>
<evidence type="ECO:0000256" key="2">
    <source>
        <dbReference type="ARBA" id="ARBA00012261"/>
    </source>
</evidence>
<feature type="domain" description="Formyl transferase C-terminal" evidence="7">
    <location>
        <begin position="204"/>
        <end position="304"/>
    </location>
</feature>
<dbReference type="OrthoDB" id="9802815at2"/>
<evidence type="ECO:0000256" key="4">
    <source>
        <dbReference type="ARBA" id="ARBA00022917"/>
    </source>
</evidence>
<dbReference type="InterPro" id="IPR002376">
    <property type="entry name" value="Formyl_transf_N"/>
</dbReference>
<accession>A0A285FGG4</accession>
<dbReference type="NCBIfam" id="TIGR00460">
    <property type="entry name" value="fmt"/>
    <property type="match status" value="1"/>
</dbReference>
<evidence type="ECO:0000256" key="3">
    <source>
        <dbReference type="ARBA" id="ARBA00022679"/>
    </source>
</evidence>
<dbReference type="PANTHER" id="PTHR11138">
    <property type="entry name" value="METHIONYL-TRNA FORMYLTRANSFERASE"/>
    <property type="match status" value="1"/>
</dbReference>
<dbReference type="FunFam" id="3.40.50.12230:FF:000001">
    <property type="entry name" value="Methionyl-tRNA formyltransferase"/>
    <property type="match status" value="1"/>
</dbReference>
<dbReference type="EMBL" id="OBDZ01000002">
    <property type="protein sequence ID" value="SNY10357.1"/>
    <property type="molecule type" value="Genomic_DNA"/>
</dbReference>
<dbReference type="InterPro" id="IPR044135">
    <property type="entry name" value="Met-tRNA-FMT_C"/>
</dbReference>
<evidence type="ECO:0000313" key="8">
    <source>
        <dbReference type="EMBL" id="SNY10357.1"/>
    </source>
</evidence>
<dbReference type="PANTHER" id="PTHR11138:SF5">
    <property type="entry name" value="METHIONYL-TRNA FORMYLTRANSFERASE, MITOCHONDRIAL"/>
    <property type="match status" value="1"/>
</dbReference>
<feature type="binding site" evidence="5">
    <location>
        <begin position="110"/>
        <end position="113"/>
    </location>
    <ligand>
        <name>(6S)-5,6,7,8-tetrahydrofolate</name>
        <dbReference type="ChEBI" id="CHEBI:57453"/>
    </ligand>
</feature>
<dbReference type="Gene3D" id="3.40.50.12230">
    <property type="match status" value="1"/>
</dbReference>
<dbReference type="SUPFAM" id="SSF50486">
    <property type="entry name" value="FMT C-terminal domain-like"/>
    <property type="match status" value="1"/>
</dbReference>